<protein>
    <submittedName>
        <fullName evidence="2">Ctr_95_T conopeptide</fullName>
    </submittedName>
</protein>
<feature type="chain" id="PRO_5002201857" evidence="1">
    <location>
        <begin position="25"/>
        <end position="71"/>
    </location>
</feature>
<dbReference type="EMBL" id="GCJM01000043">
    <property type="protein sequence ID" value="JAG92835.1"/>
    <property type="molecule type" value="Transcribed_RNA"/>
</dbReference>
<dbReference type="AlphaFoldDB" id="A0A0C9R758"/>
<evidence type="ECO:0000313" key="2">
    <source>
        <dbReference type="EMBL" id="JAG92835.1"/>
    </source>
</evidence>
<accession>A0A0C9R758</accession>
<keyword evidence="1" id="KW-0732">Signal</keyword>
<name>A0A0C9R758_CONTD</name>
<reference evidence="2" key="1">
    <citation type="journal article" date="2015" name="Mar. Biotechnol.">
        <title>High conopeptide diversity in Conus tribblei revealed through analysis of venom duct transcriptome using two high-throughput sequencing platforms.</title>
        <authorList>
            <person name="Barghi N."/>
            <person name="Concepcion G.P."/>
            <person name="Olivera B.M."/>
            <person name="Lluisma A.O."/>
        </authorList>
    </citation>
    <scope>NUCLEOTIDE SEQUENCE</scope>
    <source>
        <tissue evidence="2">Venom duct</tissue>
    </source>
</reference>
<evidence type="ECO:0000256" key="1">
    <source>
        <dbReference type="SAM" id="SignalP"/>
    </source>
</evidence>
<proteinExistence type="predicted"/>
<feature type="signal peptide" evidence="1">
    <location>
        <begin position="1"/>
        <end position="24"/>
    </location>
</feature>
<sequence>MKSTLFLMVLLAAVFLTFFTETDTTSTFKAREKRADSEEFPCAGTFADCRDQANGTICCGDGACYGEVCYY</sequence>
<organism evidence="2">
    <name type="scientific">Conus tribblei</name>
    <name type="common">Tribble's cone</name>
    <name type="synonym">Splinoconus tribblei</name>
    <dbReference type="NCBI Taxonomy" id="101761"/>
    <lineage>
        <taxon>Eukaryota</taxon>
        <taxon>Metazoa</taxon>
        <taxon>Spiralia</taxon>
        <taxon>Lophotrochozoa</taxon>
        <taxon>Mollusca</taxon>
        <taxon>Gastropoda</taxon>
        <taxon>Caenogastropoda</taxon>
        <taxon>Neogastropoda</taxon>
        <taxon>Conoidea</taxon>
        <taxon>Conidae</taxon>
        <taxon>Conus</taxon>
        <taxon>Splinoconus</taxon>
    </lineage>
</organism>